<accession>A0A1J0I303</accession>
<feature type="transmembrane region" description="Helical" evidence="1">
    <location>
        <begin position="170"/>
        <end position="188"/>
    </location>
</feature>
<feature type="transmembrane region" description="Helical" evidence="1">
    <location>
        <begin position="250"/>
        <end position="268"/>
    </location>
</feature>
<dbReference type="EMBL" id="KU559932">
    <property type="protein sequence ID" value="APC62896.1"/>
    <property type="molecule type" value="Genomic_DNA"/>
</dbReference>
<evidence type="ECO:0000256" key="1">
    <source>
        <dbReference type="SAM" id="Phobius"/>
    </source>
</evidence>
<keyword evidence="1" id="KW-1133">Transmembrane helix</keyword>
<sequence>MFIRFYIDVVAFSLVFSILFCVCCSFVDSLLGLWVFMELGGLSIVPVFFYIDGLSLYGFYSSLLSYIVMSSLSSVFIISGFLFYNLYYFVFWGFAVKFGLFPFMFWVYQVFNNSNWNFIFCLSIIMKFPILFFCFLLQSDYLFIVYVDCFFTILTCSFLIWFFSCNWTNIWGHISLVSVATLMVVCFCSDVWLCYFVYIYYFLWGTLCIVYFSVVDDYEELNNYFWVFCFLLLVTPVSLPLFYKLSVCLCIVHSSFYLLFSWCLYSFSEQFFLYKLASNILYSEVFNDWFK</sequence>
<keyword evidence="1" id="KW-0472">Membrane</keyword>
<feature type="transmembrane region" description="Helical" evidence="1">
    <location>
        <begin position="195"/>
        <end position="212"/>
    </location>
</feature>
<organism evidence="2">
    <name type="scientific">Cladotaenia vulturi</name>
    <dbReference type="NCBI Taxonomy" id="1917734"/>
    <lineage>
        <taxon>Eukaryota</taxon>
        <taxon>Metazoa</taxon>
        <taxon>Spiralia</taxon>
        <taxon>Lophotrochozoa</taxon>
        <taxon>Platyhelminthes</taxon>
        <taxon>Cestoda</taxon>
        <taxon>Eucestoda</taxon>
        <taxon>Cyclophyllidea</taxon>
        <taxon>Paruterinidae</taxon>
        <taxon>Cladotaenia</taxon>
    </lineage>
</organism>
<feature type="transmembrane region" description="Helical" evidence="1">
    <location>
        <begin position="33"/>
        <end position="51"/>
    </location>
</feature>
<feature type="transmembrane region" description="Helical" evidence="1">
    <location>
        <begin position="117"/>
        <end position="136"/>
    </location>
</feature>
<dbReference type="RefSeq" id="YP_009327976.1">
    <property type="nucleotide sequence ID" value="NC_032067.1"/>
</dbReference>
<gene>
    <name evidence="2" type="primary">nad2</name>
</gene>
<protein>
    <submittedName>
        <fullName evidence="2">NADH dehydrogenase subunit 2</fullName>
    </submittedName>
</protein>
<name>A0A1J0I303_9CEST</name>
<feature type="transmembrane region" description="Helical" evidence="1">
    <location>
        <begin position="6"/>
        <end position="26"/>
    </location>
</feature>
<evidence type="ECO:0000313" key="2">
    <source>
        <dbReference type="EMBL" id="APC62896.1"/>
    </source>
</evidence>
<dbReference type="AlphaFoldDB" id="A0A1J0I303"/>
<feature type="transmembrane region" description="Helical" evidence="1">
    <location>
        <begin position="224"/>
        <end position="243"/>
    </location>
</feature>
<geneLocation type="mitochondrion" evidence="2"/>
<reference evidence="2" key="1">
    <citation type="journal article" date="2016" name="Parasit. Vectors">
        <title>The complete mitochondrial genome of the tapeworm Cladotaenia vulturi (Cestoda: Paruterinidae): gene arrangement and phylogenetic relationships with other cestodes.</title>
        <authorList>
            <person name="Guo A."/>
        </authorList>
    </citation>
    <scope>NUCLEOTIDE SEQUENCE</scope>
</reference>
<keyword evidence="1" id="KW-0812">Transmembrane</keyword>
<feature type="transmembrane region" description="Helical" evidence="1">
    <location>
        <begin position="143"/>
        <end position="164"/>
    </location>
</feature>
<feature type="transmembrane region" description="Helical" evidence="1">
    <location>
        <begin position="63"/>
        <end position="84"/>
    </location>
</feature>
<keyword evidence="2" id="KW-0496">Mitochondrion</keyword>
<proteinExistence type="predicted"/>
<feature type="transmembrane region" description="Helical" evidence="1">
    <location>
        <begin position="91"/>
        <end position="111"/>
    </location>
</feature>